<name>A0AAN7W646_9PEZI</name>
<dbReference type="GO" id="GO:0004930">
    <property type="term" value="F:G protein-coupled receptor activity"/>
    <property type="evidence" value="ECO:0007669"/>
    <property type="project" value="InterPro"/>
</dbReference>
<evidence type="ECO:0000256" key="3">
    <source>
        <dbReference type="ARBA" id="ARBA00022989"/>
    </source>
</evidence>
<evidence type="ECO:0000256" key="5">
    <source>
        <dbReference type="SAM" id="MobiDB-lite"/>
    </source>
</evidence>
<evidence type="ECO:0000313" key="8">
    <source>
        <dbReference type="Proteomes" id="UP001310594"/>
    </source>
</evidence>
<dbReference type="PANTHER" id="PTHR42058">
    <property type="entry name" value="G_PROTEIN_RECEP_F2_4 DOMAIN-CONTAINING PROTEIN"/>
    <property type="match status" value="1"/>
</dbReference>
<comment type="caution">
    <text evidence="7">The sequence shown here is derived from an EMBL/GenBank/DDBJ whole genome shotgun (WGS) entry which is preliminary data.</text>
</comment>
<feature type="transmembrane region" description="Helical" evidence="6">
    <location>
        <begin position="107"/>
        <end position="126"/>
    </location>
</feature>
<comment type="subcellular location">
    <subcellularLocation>
        <location evidence="1">Membrane</location>
        <topology evidence="1">Multi-pass membrane protein</topology>
    </subcellularLocation>
</comment>
<feature type="transmembrane region" description="Helical" evidence="6">
    <location>
        <begin position="76"/>
        <end position="95"/>
    </location>
</feature>
<sequence>MPYGGGGGGPPVGIVVNVTSCPPPFIDATLFPPVGGDIGARFCAAPNPALLCCLPCPISDWVFSDTFKHQAPTANYVGILTFVLNILLLLTYIVLPEEKSHRHYLSVGLTVSLILLSIAFIIPISTKPDQCFNEITPDSMHSDLSCAWTGALFSVGFMGAVVWILLRSIWTAFRIVFDFKRTDIFKWVSISLGVGLPLLFMAVVLPVAGVSYRLFNVCVPAGRLAFISWFVWLILFSGLSTIILILTIVFCLWKFALSAIAKGRGRGNSGHVSSVSQDTTNSTGTAEAGKKPTRRAARRKTRVEWARIKRVLYLQWRTILLAFVVLNETIFFGLVFSQQTGAIEASSHGITPADEAWGVCLIQTGGDKNACLDKSGRLGLSEPRVIATLQLAATLGIIVFLLMLRGSMFTGWWEIIRNPRLILANFGRRRASVGSQDFIMQDTPKHMSLPMALGSDEVEQPLSPNAQTRHALGMDHAVDRHDEHDMEEVKLHDEESLDEKVRHEDEKMV</sequence>
<dbReference type="Proteomes" id="UP001310594">
    <property type="component" value="Unassembled WGS sequence"/>
</dbReference>
<dbReference type="PANTHER" id="PTHR42058:SF1">
    <property type="entry name" value="G-PROTEIN COUPLED RECEPTORS FAMILY 2 PROFILE 2 DOMAIN-CONTAINING PROTEIN"/>
    <property type="match status" value="1"/>
</dbReference>
<feature type="compositionally biased region" description="Polar residues" evidence="5">
    <location>
        <begin position="270"/>
        <end position="285"/>
    </location>
</feature>
<feature type="region of interest" description="Disordered" evidence="5">
    <location>
        <begin position="264"/>
        <end position="296"/>
    </location>
</feature>
<dbReference type="Gene3D" id="1.20.1070.10">
    <property type="entry name" value="Rhodopsin 7-helix transmembrane proteins"/>
    <property type="match status" value="1"/>
</dbReference>
<keyword evidence="2 6" id="KW-0812">Transmembrane</keyword>
<dbReference type="GO" id="GO:0016020">
    <property type="term" value="C:membrane"/>
    <property type="evidence" value="ECO:0007669"/>
    <property type="project" value="UniProtKB-SubCell"/>
</dbReference>
<gene>
    <name evidence="7" type="ORF">LTR97_006105</name>
</gene>
<keyword evidence="3 6" id="KW-1133">Transmembrane helix</keyword>
<evidence type="ECO:0000256" key="1">
    <source>
        <dbReference type="ARBA" id="ARBA00004141"/>
    </source>
</evidence>
<feature type="transmembrane region" description="Helical" evidence="6">
    <location>
        <begin position="316"/>
        <end position="336"/>
    </location>
</feature>
<evidence type="ECO:0000256" key="2">
    <source>
        <dbReference type="ARBA" id="ARBA00022692"/>
    </source>
</evidence>
<evidence type="ECO:0000313" key="7">
    <source>
        <dbReference type="EMBL" id="KAK5699971.1"/>
    </source>
</evidence>
<evidence type="ECO:0000256" key="4">
    <source>
        <dbReference type="ARBA" id="ARBA00023136"/>
    </source>
</evidence>
<evidence type="ECO:0000256" key="6">
    <source>
        <dbReference type="SAM" id="Phobius"/>
    </source>
</evidence>
<feature type="transmembrane region" description="Helical" evidence="6">
    <location>
        <begin position="229"/>
        <end position="256"/>
    </location>
</feature>
<dbReference type="EMBL" id="JAVRQU010000008">
    <property type="protein sequence ID" value="KAK5699971.1"/>
    <property type="molecule type" value="Genomic_DNA"/>
</dbReference>
<feature type="transmembrane region" description="Helical" evidence="6">
    <location>
        <begin position="146"/>
        <end position="166"/>
    </location>
</feature>
<feature type="transmembrane region" description="Helical" evidence="6">
    <location>
        <begin position="385"/>
        <end position="404"/>
    </location>
</feature>
<evidence type="ECO:0008006" key="9">
    <source>
        <dbReference type="Google" id="ProtNLM"/>
    </source>
</evidence>
<feature type="transmembrane region" description="Helical" evidence="6">
    <location>
        <begin position="187"/>
        <end position="209"/>
    </location>
</feature>
<dbReference type="InterPro" id="IPR000832">
    <property type="entry name" value="GPCR_2_secretin-like"/>
</dbReference>
<protein>
    <recommendedName>
        <fullName evidence="9">G-protein coupled receptors family 2 profile 2 domain-containing protein</fullName>
    </recommendedName>
</protein>
<dbReference type="SUPFAM" id="SSF81321">
    <property type="entry name" value="Family A G protein-coupled receptor-like"/>
    <property type="match status" value="1"/>
</dbReference>
<reference evidence="7" key="1">
    <citation type="submission" date="2023-08" db="EMBL/GenBank/DDBJ databases">
        <title>Black Yeasts Isolated from many extreme environments.</title>
        <authorList>
            <person name="Coleine C."/>
            <person name="Stajich J.E."/>
            <person name="Selbmann L."/>
        </authorList>
    </citation>
    <scope>NUCLEOTIDE SEQUENCE</scope>
    <source>
        <strain evidence="7">CCFEE 5810</strain>
    </source>
</reference>
<dbReference type="InterPro" id="IPR053247">
    <property type="entry name" value="GPCR_GPR1/git3-like"/>
</dbReference>
<dbReference type="AlphaFoldDB" id="A0AAN7W646"/>
<keyword evidence="4 6" id="KW-0472">Membrane</keyword>
<organism evidence="7 8">
    <name type="scientific">Elasticomyces elasticus</name>
    <dbReference type="NCBI Taxonomy" id="574655"/>
    <lineage>
        <taxon>Eukaryota</taxon>
        <taxon>Fungi</taxon>
        <taxon>Dikarya</taxon>
        <taxon>Ascomycota</taxon>
        <taxon>Pezizomycotina</taxon>
        <taxon>Dothideomycetes</taxon>
        <taxon>Dothideomycetidae</taxon>
        <taxon>Mycosphaerellales</taxon>
        <taxon>Teratosphaeriaceae</taxon>
        <taxon>Elasticomyces</taxon>
    </lineage>
</organism>
<proteinExistence type="predicted"/>
<dbReference type="Pfam" id="PF00002">
    <property type="entry name" value="7tm_2"/>
    <property type="match status" value="1"/>
</dbReference>
<accession>A0AAN7W646</accession>